<dbReference type="InterPro" id="IPR025450">
    <property type="entry name" value="YndJ-like"/>
</dbReference>
<feature type="transmembrane region" description="Helical" evidence="2">
    <location>
        <begin position="6"/>
        <end position="28"/>
    </location>
</feature>
<gene>
    <name evidence="3" type="ORF">SAMN05518682_3264</name>
</gene>
<feature type="transmembrane region" description="Helical" evidence="2">
    <location>
        <begin position="120"/>
        <end position="138"/>
    </location>
</feature>
<evidence type="ECO:0000256" key="1">
    <source>
        <dbReference type="SAM" id="MobiDB-lite"/>
    </source>
</evidence>
<keyword evidence="2" id="KW-0812">Transmembrane</keyword>
<sequence>MSPAGEVVVELLVALGAVVVLPIGLRLLGPQIVPAPRSAAWPLAGAAAVVSLLLPHSRLAVVLTLPFVLASAVLLGAGVRLAVRTLRDVTIPARPGRAHAVGPGADLGDVAPRVDLASRLATVTALVLPAVGASALVAERAGWGLLGFSGTYLALTVPHMLYAGFGAALVAGAVARLAPGDRLATAGAWGVPAGTALVVVGYFVGDVAELVGAVVLTLALWATAAAVVRSLARPGGRPAAARALLGTAAVVVSASMVLALWWAGGEAFGFAHPSLDVMAATHGVGNALGFVLCALLGVRLLARDGTTPSPAGDPDPTSPRPGAERSTA</sequence>
<feature type="transmembrane region" description="Helical" evidence="2">
    <location>
        <begin position="243"/>
        <end position="263"/>
    </location>
</feature>
<evidence type="ECO:0000256" key="2">
    <source>
        <dbReference type="SAM" id="Phobius"/>
    </source>
</evidence>
<feature type="transmembrane region" description="Helical" evidence="2">
    <location>
        <begin position="183"/>
        <end position="204"/>
    </location>
</feature>
<feature type="transmembrane region" description="Helical" evidence="2">
    <location>
        <begin position="210"/>
        <end position="231"/>
    </location>
</feature>
<protein>
    <submittedName>
        <fullName evidence="3">YndJ-like protein</fullName>
    </submittedName>
</protein>
<feature type="transmembrane region" description="Helical" evidence="2">
    <location>
        <begin position="63"/>
        <end position="83"/>
    </location>
</feature>
<keyword evidence="4" id="KW-1185">Reference proteome</keyword>
<organism evidence="3 4">
    <name type="scientific">Cellulosimicrobium aquatile</name>
    <dbReference type="NCBI Taxonomy" id="1612203"/>
    <lineage>
        <taxon>Bacteria</taxon>
        <taxon>Bacillati</taxon>
        <taxon>Actinomycetota</taxon>
        <taxon>Actinomycetes</taxon>
        <taxon>Micrococcales</taxon>
        <taxon>Promicromonosporaceae</taxon>
        <taxon>Cellulosimicrobium</taxon>
    </lineage>
</organism>
<proteinExistence type="predicted"/>
<feature type="transmembrane region" description="Helical" evidence="2">
    <location>
        <begin position="283"/>
        <end position="302"/>
    </location>
</feature>
<evidence type="ECO:0000313" key="3">
    <source>
        <dbReference type="EMBL" id="SIQ67093.1"/>
    </source>
</evidence>
<dbReference type="RefSeq" id="WP_076405998.1">
    <property type="nucleotide sequence ID" value="NZ_FTMI01000006.1"/>
</dbReference>
<dbReference type="EMBL" id="FTMI01000006">
    <property type="protein sequence ID" value="SIQ67093.1"/>
    <property type="molecule type" value="Genomic_DNA"/>
</dbReference>
<dbReference type="Proteomes" id="UP000186235">
    <property type="component" value="Unassembled WGS sequence"/>
</dbReference>
<dbReference type="Pfam" id="PF14158">
    <property type="entry name" value="YndJ"/>
    <property type="match status" value="1"/>
</dbReference>
<name>A0A1N6UNA3_9MICO</name>
<keyword evidence="2" id="KW-0472">Membrane</keyword>
<accession>A0A1N6UNA3</accession>
<dbReference type="AlphaFoldDB" id="A0A1N6UNA3"/>
<feature type="transmembrane region" description="Helical" evidence="2">
    <location>
        <begin position="150"/>
        <end position="171"/>
    </location>
</feature>
<feature type="region of interest" description="Disordered" evidence="1">
    <location>
        <begin position="306"/>
        <end position="328"/>
    </location>
</feature>
<reference evidence="4" key="1">
    <citation type="submission" date="2017-01" db="EMBL/GenBank/DDBJ databases">
        <authorList>
            <person name="Varghese N."/>
            <person name="Submissions S."/>
        </authorList>
    </citation>
    <scope>NUCLEOTIDE SEQUENCE [LARGE SCALE GENOMIC DNA]</scope>
    <source>
        <strain evidence="4">3bp</strain>
    </source>
</reference>
<keyword evidence="2" id="KW-1133">Transmembrane helix</keyword>
<evidence type="ECO:0000313" key="4">
    <source>
        <dbReference type="Proteomes" id="UP000186235"/>
    </source>
</evidence>